<dbReference type="InterPro" id="IPR036388">
    <property type="entry name" value="WH-like_DNA-bd_sf"/>
</dbReference>
<dbReference type="AlphaFoldDB" id="A0A1E3LYF7"/>
<organism evidence="7 8">
    <name type="scientific">Sphingomonas turrisvirgatae</name>
    <dbReference type="NCBI Taxonomy" id="1888892"/>
    <lineage>
        <taxon>Bacteria</taxon>
        <taxon>Pseudomonadati</taxon>
        <taxon>Pseudomonadota</taxon>
        <taxon>Alphaproteobacteria</taxon>
        <taxon>Sphingomonadales</taxon>
        <taxon>Sphingomonadaceae</taxon>
        <taxon>Sphingomonas</taxon>
    </lineage>
</organism>
<reference evidence="7 8" key="1">
    <citation type="submission" date="2016-08" db="EMBL/GenBank/DDBJ databases">
        <title>Draft genome of the agarase producing Sphingomonas sp. MCT13.</title>
        <authorList>
            <person name="D'Andrea M.M."/>
            <person name="Rossolini G.M."/>
            <person name="Thaller M.C."/>
        </authorList>
    </citation>
    <scope>NUCLEOTIDE SEQUENCE [LARGE SCALE GENOMIC DNA]</scope>
    <source>
        <strain evidence="7 8">MCT13</strain>
    </source>
</reference>
<evidence type="ECO:0000256" key="1">
    <source>
        <dbReference type="ARBA" id="ARBA00010641"/>
    </source>
</evidence>
<dbReference type="InterPro" id="IPR013325">
    <property type="entry name" value="RNA_pol_sigma_r2"/>
</dbReference>
<dbReference type="RefSeq" id="WP_069319566.1">
    <property type="nucleotide sequence ID" value="NZ_MDDS01000012.1"/>
</dbReference>
<dbReference type="GO" id="GO:0003677">
    <property type="term" value="F:DNA binding"/>
    <property type="evidence" value="ECO:0007669"/>
    <property type="project" value="InterPro"/>
</dbReference>
<dbReference type="Proteomes" id="UP000094487">
    <property type="component" value="Unassembled WGS sequence"/>
</dbReference>
<comment type="caution">
    <text evidence="7">The sequence shown here is derived from an EMBL/GenBank/DDBJ whole genome shotgun (WGS) entry which is preliminary data.</text>
</comment>
<keyword evidence="8" id="KW-1185">Reference proteome</keyword>
<gene>
    <name evidence="7" type="ORF">BFL28_13370</name>
</gene>
<protein>
    <submittedName>
        <fullName evidence="7">RNA polymerase subunit sigma-70</fullName>
    </submittedName>
</protein>
<dbReference type="GO" id="GO:0006352">
    <property type="term" value="P:DNA-templated transcription initiation"/>
    <property type="evidence" value="ECO:0007669"/>
    <property type="project" value="InterPro"/>
</dbReference>
<evidence type="ECO:0000313" key="8">
    <source>
        <dbReference type="Proteomes" id="UP000094487"/>
    </source>
</evidence>
<dbReference type="NCBIfam" id="TIGR02937">
    <property type="entry name" value="sigma70-ECF"/>
    <property type="match status" value="1"/>
</dbReference>
<name>A0A1E3LYF7_9SPHN</name>
<dbReference type="InterPro" id="IPR013249">
    <property type="entry name" value="RNA_pol_sigma70_r4_t2"/>
</dbReference>
<proteinExistence type="inferred from homology"/>
<dbReference type="PANTHER" id="PTHR43133:SF25">
    <property type="entry name" value="RNA POLYMERASE SIGMA FACTOR RFAY-RELATED"/>
    <property type="match status" value="1"/>
</dbReference>
<dbReference type="Gene3D" id="1.10.1740.10">
    <property type="match status" value="1"/>
</dbReference>
<evidence type="ECO:0000256" key="2">
    <source>
        <dbReference type="ARBA" id="ARBA00023015"/>
    </source>
</evidence>
<evidence type="ECO:0000256" key="3">
    <source>
        <dbReference type="ARBA" id="ARBA00023082"/>
    </source>
</evidence>
<dbReference type="PANTHER" id="PTHR43133">
    <property type="entry name" value="RNA POLYMERASE ECF-TYPE SIGMA FACTO"/>
    <property type="match status" value="1"/>
</dbReference>
<dbReference type="SUPFAM" id="SSF88659">
    <property type="entry name" value="Sigma3 and sigma4 domains of RNA polymerase sigma factors"/>
    <property type="match status" value="1"/>
</dbReference>
<dbReference type="CDD" id="cd06171">
    <property type="entry name" value="Sigma70_r4"/>
    <property type="match status" value="1"/>
</dbReference>
<dbReference type="InterPro" id="IPR013324">
    <property type="entry name" value="RNA_pol_sigma_r3/r4-like"/>
</dbReference>
<dbReference type="EMBL" id="MDDS01000012">
    <property type="protein sequence ID" value="ODP38826.1"/>
    <property type="molecule type" value="Genomic_DNA"/>
</dbReference>
<accession>A0A1E3LYF7</accession>
<evidence type="ECO:0000259" key="5">
    <source>
        <dbReference type="Pfam" id="PF08281"/>
    </source>
</evidence>
<dbReference type="Gene3D" id="1.10.10.10">
    <property type="entry name" value="Winged helix-like DNA-binding domain superfamily/Winged helix DNA-binding domain"/>
    <property type="match status" value="1"/>
</dbReference>
<feature type="domain" description="PhyR sigma2" evidence="6">
    <location>
        <begin position="9"/>
        <end position="60"/>
    </location>
</feature>
<evidence type="ECO:0000256" key="4">
    <source>
        <dbReference type="ARBA" id="ARBA00023163"/>
    </source>
</evidence>
<dbReference type="SUPFAM" id="SSF88946">
    <property type="entry name" value="Sigma2 domain of RNA polymerase sigma factors"/>
    <property type="match status" value="1"/>
</dbReference>
<dbReference type="Pfam" id="PF08281">
    <property type="entry name" value="Sigma70_r4_2"/>
    <property type="match status" value="1"/>
</dbReference>
<dbReference type="InterPro" id="IPR053866">
    <property type="entry name" value="PhyR_sigma2"/>
</dbReference>
<keyword evidence="4" id="KW-0804">Transcription</keyword>
<comment type="similarity">
    <text evidence="1">Belongs to the sigma-70 factor family. ECF subfamily.</text>
</comment>
<evidence type="ECO:0000259" key="6">
    <source>
        <dbReference type="Pfam" id="PF22029"/>
    </source>
</evidence>
<evidence type="ECO:0000313" key="7">
    <source>
        <dbReference type="EMBL" id="ODP38826.1"/>
    </source>
</evidence>
<dbReference type="GO" id="GO:0016987">
    <property type="term" value="F:sigma factor activity"/>
    <property type="evidence" value="ECO:0007669"/>
    <property type="project" value="UniProtKB-KW"/>
</dbReference>
<dbReference type="OrthoDB" id="9797134at2"/>
<dbReference type="Pfam" id="PF22029">
    <property type="entry name" value="PhyR_sigma2"/>
    <property type="match status" value="1"/>
</dbReference>
<dbReference type="InterPro" id="IPR014284">
    <property type="entry name" value="RNA_pol_sigma-70_dom"/>
</dbReference>
<feature type="domain" description="RNA polymerase sigma factor 70 region 4 type 2" evidence="5">
    <location>
        <begin position="102"/>
        <end position="152"/>
    </location>
</feature>
<dbReference type="STRING" id="1888892.BFL28_13370"/>
<dbReference type="InterPro" id="IPR039425">
    <property type="entry name" value="RNA_pol_sigma-70-like"/>
</dbReference>
<sequence length="160" mass="17999">MRFQEQLLDHLPRLRRFAHALARNAADADDLLQASVERALLRREQWEPGTRLDSWMYRLMRNLWIDTVRAETRRGETFVPPDAGELLGTAGNQEAVVELGKVGVALRQLPPQQREAVALVVIEGFGYKEAAEILDIPMGTLTSRLVRGREALMARLGEAA</sequence>
<keyword evidence="2" id="KW-0805">Transcription regulation</keyword>
<keyword evidence="3" id="KW-0731">Sigma factor</keyword>